<evidence type="ECO:0000313" key="2">
    <source>
        <dbReference type="EMBL" id="EPE37905.1"/>
    </source>
</evidence>
<dbReference type="Pfam" id="PF02120">
    <property type="entry name" value="Flg_hook"/>
    <property type="match status" value="1"/>
</dbReference>
<dbReference type="Gene3D" id="3.30.750.140">
    <property type="match status" value="1"/>
</dbReference>
<organism evidence="2 3">
    <name type="scientific">Candidatus Photodesmus katoptron Akat1</name>
    <dbReference type="NCBI Taxonomy" id="1236703"/>
    <lineage>
        <taxon>Bacteria</taxon>
        <taxon>Pseudomonadati</taxon>
        <taxon>Pseudomonadota</taxon>
        <taxon>Gammaproteobacteria</taxon>
        <taxon>Vibrionales</taxon>
        <taxon>Vibrionaceae</taxon>
        <taxon>Candidatus Photodesmus</taxon>
    </lineage>
</organism>
<dbReference type="InterPro" id="IPR021136">
    <property type="entry name" value="Flagellar_hook_control-like_C"/>
</dbReference>
<gene>
    <name evidence="2" type="ORF">O1U_0368</name>
</gene>
<dbReference type="RefSeq" id="WP_016503703.1">
    <property type="nucleotide sequence ID" value="NZ_AMSD01000001.1"/>
</dbReference>
<dbReference type="EMBL" id="AMSD01000001">
    <property type="protein sequence ID" value="EPE37905.1"/>
    <property type="molecule type" value="Genomic_DNA"/>
</dbReference>
<accession>S3DJM1</accession>
<protein>
    <submittedName>
        <fullName evidence="2">Flagellar hook-length control protein</fullName>
    </submittedName>
</protein>
<keyword evidence="3" id="KW-1185">Reference proteome</keyword>
<dbReference type="eggNOG" id="COG3144">
    <property type="taxonomic scope" value="Bacteria"/>
</dbReference>
<dbReference type="InterPro" id="IPR038610">
    <property type="entry name" value="FliK-like_C_sf"/>
</dbReference>
<dbReference type="PANTHER" id="PTHR37533">
    <property type="entry name" value="FLAGELLAR HOOK-LENGTH CONTROL PROTEIN"/>
    <property type="match status" value="1"/>
</dbReference>
<dbReference type="Proteomes" id="UP000053688">
    <property type="component" value="Unassembled WGS sequence"/>
</dbReference>
<dbReference type="STRING" id="28176.CF66_2031"/>
<evidence type="ECO:0000313" key="3">
    <source>
        <dbReference type="Proteomes" id="UP000053688"/>
    </source>
</evidence>
<dbReference type="InterPro" id="IPR052563">
    <property type="entry name" value="FliK"/>
</dbReference>
<dbReference type="CDD" id="cd17470">
    <property type="entry name" value="T3SS_Flik_C"/>
    <property type="match status" value="1"/>
</dbReference>
<sequence length="478" mass="55078">MHVHLPLVSETSKSDETTNKINDTILESKEKSFFLTELISLINKQMKEKANKKNVEHALVQKKIINLDNFNNILQSEDEKSNNMYKSDENENLIFSILFTQIKSEGSMEDMKNQDSRTLLDPENLFKFISDSDFKQKYILEEQIGKKTLSNIQETSINDKSNHKMRISQATAEPSENFLLKKELQNLTISSEKINNKTTDKSLNTYDHLLKIIKNTHKINQNIANQQNQIIESREAFQKHNHLQMLILYKNKVKTLPIILTMPTSCKKQKHQQLLNTTIQTKHESYNPIIIPKTKTDISEEINQSLFTISNSQQIINNSKIHTESLSQTNHCNSLPNSAVAFSKPILVEQVAEHIQIMILKNLKNIDIRLDSPEFGKLKIHMNMNNDNSTSIHFSVLNQQIKEMIEQSIPRLRDILAEQGIHLDNTFIQQQSLGEKQSSYSSIFRKKSKKSTKNEDDINLKLNLISQKSKSNGISCYA</sequence>
<comment type="caution">
    <text evidence="2">The sequence shown here is derived from an EMBL/GenBank/DDBJ whole genome shotgun (WGS) entry which is preliminary data.</text>
</comment>
<name>S3DJM1_9GAMM</name>
<feature type="domain" description="Flagellar hook-length control protein-like C-terminal" evidence="1">
    <location>
        <begin position="355"/>
        <end position="432"/>
    </location>
</feature>
<reference evidence="2 3" key="1">
    <citation type="journal article" date="2014" name="Environ. Microbiol.">
        <title>Genomic signatures of obligate host dependence in the luminous bacterial symbiont of a vertebrate.</title>
        <authorList>
            <person name="Hendry T.A."/>
            <person name="de Wet J.R."/>
            <person name="Dunlap P.V."/>
        </authorList>
    </citation>
    <scope>NUCLEOTIDE SEQUENCE [LARGE SCALE GENOMIC DNA]</scope>
    <source>
        <strain evidence="2 3">Akat1</strain>
    </source>
</reference>
<dbReference type="AlphaFoldDB" id="S3DJM1"/>
<keyword evidence="2" id="KW-0969">Cilium</keyword>
<proteinExistence type="predicted"/>
<keyword evidence="2" id="KW-0966">Cell projection</keyword>
<dbReference type="PANTHER" id="PTHR37533:SF2">
    <property type="entry name" value="FLAGELLAR HOOK-LENGTH CONTROL PROTEIN"/>
    <property type="match status" value="1"/>
</dbReference>
<keyword evidence="2" id="KW-0282">Flagellum</keyword>
<evidence type="ECO:0000259" key="1">
    <source>
        <dbReference type="Pfam" id="PF02120"/>
    </source>
</evidence>